<dbReference type="AlphaFoldDB" id="A0A2S6IHY4"/>
<organism evidence="2 3">
    <name type="scientific">Kineococcus xinjiangensis</name>
    <dbReference type="NCBI Taxonomy" id="512762"/>
    <lineage>
        <taxon>Bacteria</taxon>
        <taxon>Bacillati</taxon>
        <taxon>Actinomycetota</taxon>
        <taxon>Actinomycetes</taxon>
        <taxon>Kineosporiales</taxon>
        <taxon>Kineosporiaceae</taxon>
        <taxon>Kineococcus</taxon>
    </lineage>
</organism>
<evidence type="ECO:0000313" key="3">
    <source>
        <dbReference type="Proteomes" id="UP000239485"/>
    </source>
</evidence>
<dbReference type="SUPFAM" id="SSF46785">
    <property type="entry name" value="Winged helix' DNA-binding domain"/>
    <property type="match status" value="1"/>
</dbReference>
<dbReference type="InterPro" id="IPR036390">
    <property type="entry name" value="WH_DNA-bd_sf"/>
</dbReference>
<feature type="domain" description="HTH arsR-type" evidence="1">
    <location>
        <begin position="26"/>
        <end position="98"/>
    </location>
</feature>
<accession>A0A2S6IHY4</accession>
<dbReference type="InterPro" id="IPR036388">
    <property type="entry name" value="WH-like_DNA-bd_sf"/>
</dbReference>
<dbReference type="InterPro" id="IPR001845">
    <property type="entry name" value="HTH_ArsR_DNA-bd_dom"/>
</dbReference>
<sequence length="203" mass="22412">MQHLLCIYRGAVPDSPRPVARIDDPTTMRALAHPVRLRLLGELRTHGPRTVGGLCDLLDEAPGSVSYHVGRLAAAGLVEEAPELARDRRQRWWRAAHAQSSWDPAEALAGPERAAAYRALQDSVRAGLAHEQQRYLDVEPTLPREWVTAAVSGDAVVHLTAPELAELSAELEALAERWQQRSDPAREGAAPAWLIYSTFRKPE</sequence>
<evidence type="ECO:0000259" key="1">
    <source>
        <dbReference type="SMART" id="SM00418"/>
    </source>
</evidence>
<comment type="caution">
    <text evidence="2">The sequence shown here is derived from an EMBL/GenBank/DDBJ whole genome shotgun (WGS) entry which is preliminary data.</text>
</comment>
<dbReference type="Proteomes" id="UP000239485">
    <property type="component" value="Unassembled WGS sequence"/>
</dbReference>
<dbReference type="CDD" id="cd00090">
    <property type="entry name" value="HTH_ARSR"/>
    <property type="match status" value="1"/>
</dbReference>
<dbReference type="GO" id="GO:0003700">
    <property type="term" value="F:DNA-binding transcription factor activity"/>
    <property type="evidence" value="ECO:0007669"/>
    <property type="project" value="InterPro"/>
</dbReference>
<dbReference type="InterPro" id="IPR011991">
    <property type="entry name" value="ArsR-like_HTH"/>
</dbReference>
<dbReference type="SMART" id="SM00418">
    <property type="entry name" value="HTH_ARSR"/>
    <property type="match status" value="1"/>
</dbReference>
<reference evidence="2 3" key="1">
    <citation type="submission" date="2018-02" db="EMBL/GenBank/DDBJ databases">
        <title>Genomic Encyclopedia of Archaeal and Bacterial Type Strains, Phase II (KMG-II): from individual species to whole genera.</title>
        <authorList>
            <person name="Goeker M."/>
        </authorList>
    </citation>
    <scope>NUCLEOTIDE SEQUENCE [LARGE SCALE GENOMIC DNA]</scope>
    <source>
        <strain evidence="2 3">DSM 22857</strain>
    </source>
</reference>
<keyword evidence="3" id="KW-1185">Reference proteome</keyword>
<gene>
    <name evidence="2" type="ORF">CLV92_109106</name>
</gene>
<dbReference type="EMBL" id="PTJD01000009">
    <property type="protein sequence ID" value="PPK93829.1"/>
    <property type="molecule type" value="Genomic_DNA"/>
</dbReference>
<dbReference type="Gene3D" id="1.10.10.10">
    <property type="entry name" value="Winged helix-like DNA-binding domain superfamily/Winged helix DNA-binding domain"/>
    <property type="match status" value="1"/>
</dbReference>
<proteinExistence type="predicted"/>
<protein>
    <submittedName>
        <fullName evidence="2">Helix-turn-helix protein</fullName>
    </submittedName>
</protein>
<name>A0A2S6IHY4_9ACTN</name>
<dbReference type="Pfam" id="PF12840">
    <property type="entry name" value="HTH_20"/>
    <property type="match status" value="1"/>
</dbReference>
<evidence type="ECO:0000313" key="2">
    <source>
        <dbReference type="EMBL" id="PPK93829.1"/>
    </source>
</evidence>